<proteinExistence type="predicted"/>
<dbReference type="PANTHER" id="PTHR11927:SF9">
    <property type="entry name" value="L-FUCOSYLTRANSFERASE"/>
    <property type="match status" value="1"/>
</dbReference>
<keyword evidence="1" id="KW-0328">Glycosyltransferase</keyword>
<keyword evidence="2 3" id="KW-0808">Transferase</keyword>
<dbReference type="Proteomes" id="UP000004291">
    <property type="component" value="Chromosome"/>
</dbReference>
<dbReference type="PANTHER" id="PTHR11927">
    <property type="entry name" value="GALACTOSIDE 2-L-FUCOSYLTRANSFERASE"/>
    <property type="match status" value="1"/>
</dbReference>
<name>A9CXM1_HOEPD</name>
<comment type="caution">
    <text evidence="3">The sequence shown here is derived from an EMBL/GenBank/DDBJ whole genome shotgun (WGS) entry which is preliminary data.</text>
</comment>
<accession>A9CXM1</accession>
<evidence type="ECO:0000256" key="1">
    <source>
        <dbReference type="ARBA" id="ARBA00022676"/>
    </source>
</evidence>
<dbReference type="GO" id="GO:0016020">
    <property type="term" value="C:membrane"/>
    <property type="evidence" value="ECO:0007669"/>
    <property type="project" value="InterPro"/>
</dbReference>
<reference evidence="3 4" key="2">
    <citation type="submission" date="2012-06" db="EMBL/GenBank/DDBJ databases">
        <authorList>
            <person name="Fiebig A."/>
        </authorList>
    </citation>
    <scope>NUCLEOTIDE SEQUENCE [LARGE SCALE GENOMIC DNA]</scope>
    <source>
        <strain evidence="3 4">DFL-43</strain>
    </source>
</reference>
<dbReference type="HOGENOM" id="CLU_043399_3_1_5"/>
<dbReference type="GO" id="GO:0008107">
    <property type="term" value="F:galactoside 2-alpha-L-fucosyltransferase activity"/>
    <property type="evidence" value="ECO:0007669"/>
    <property type="project" value="InterPro"/>
</dbReference>
<dbReference type="EMBL" id="ABIA03000001">
    <property type="protein sequence ID" value="EDQ35686.2"/>
    <property type="molecule type" value="Genomic_DNA"/>
</dbReference>
<sequence length="291" mass="32943">MTVRRVISRMHGGLGNQLFQYAVGRAVALRTGSELLLDTREFTSSNPFQYDLGHFSIQAKVANSSELPPGKNRPLAYAWWRKFGRSPRFVREQDLGYNARIETIEADCYLHGYFQSQKYFEDIASILWKDLSFRQAISGENASMAERIQSAPSVSMHIRRGDYLTSAKARSTHGAPDLGYYGRALGEIRARSGSDPVVYLFSDDPDWVRNNMRMDANLVTVAINDGKTAFEDLRLMSLCDHNIIVNSTFSWWGAWLNPSLDKIVVAPKRWFADPKLSNPDITPPGWLRLGD</sequence>
<dbReference type="Pfam" id="PF01531">
    <property type="entry name" value="Glyco_transf_11"/>
    <property type="match status" value="1"/>
</dbReference>
<evidence type="ECO:0000313" key="4">
    <source>
        <dbReference type="Proteomes" id="UP000004291"/>
    </source>
</evidence>
<gene>
    <name evidence="3" type="ORF">HPDFL43_20867</name>
</gene>
<keyword evidence="4" id="KW-1185">Reference proteome</keyword>
<dbReference type="CDD" id="cd11301">
    <property type="entry name" value="Fut1_Fut2_like"/>
    <property type="match status" value="1"/>
</dbReference>
<dbReference type="AlphaFoldDB" id="A9CXM1"/>
<organism evidence="3 4">
    <name type="scientific">Hoeflea phototrophica (strain DSM 17068 / NCIMB 14078 / DFL-43)</name>
    <dbReference type="NCBI Taxonomy" id="411684"/>
    <lineage>
        <taxon>Bacteria</taxon>
        <taxon>Pseudomonadati</taxon>
        <taxon>Pseudomonadota</taxon>
        <taxon>Alphaproteobacteria</taxon>
        <taxon>Hyphomicrobiales</taxon>
        <taxon>Rhizobiaceae</taxon>
        <taxon>Hoeflea</taxon>
    </lineage>
</organism>
<dbReference type="eggNOG" id="ENOG502ZC3Y">
    <property type="taxonomic scope" value="Bacteria"/>
</dbReference>
<protein>
    <submittedName>
        <fullName evidence="3">Glycosyl transferase family 11</fullName>
    </submittedName>
</protein>
<dbReference type="RefSeq" id="WP_040448929.1">
    <property type="nucleotide sequence ID" value="NZ_CM002917.1"/>
</dbReference>
<dbReference type="STRING" id="411684.HPDFL43_20867"/>
<evidence type="ECO:0000313" key="3">
    <source>
        <dbReference type="EMBL" id="EDQ35686.2"/>
    </source>
</evidence>
<dbReference type="OrthoDB" id="9794601at2"/>
<dbReference type="InterPro" id="IPR002516">
    <property type="entry name" value="Glyco_trans_11"/>
</dbReference>
<evidence type="ECO:0000256" key="2">
    <source>
        <dbReference type="ARBA" id="ARBA00022679"/>
    </source>
</evidence>
<reference evidence="3 4" key="1">
    <citation type="submission" date="2007-10" db="EMBL/GenBank/DDBJ databases">
        <authorList>
            <person name="Wagner-Dobler I."/>
            <person name="Ferriera S."/>
            <person name="Johnson J."/>
            <person name="Kravitz S."/>
            <person name="Beeson K."/>
            <person name="Sutton G."/>
            <person name="Rogers Y.-H."/>
            <person name="Friedman R."/>
            <person name="Frazier M."/>
            <person name="Venter J.C."/>
        </authorList>
    </citation>
    <scope>NUCLEOTIDE SEQUENCE [LARGE SCALE GENOMIC DNA]</scope>
    <source>
        <strain evidence="3 4">DFL-43</strain>
    </source>
</reference>
<dbReference type="GO" id="GO:0005975">
    <property type="term" value="P:carbohydrate metabolic process"/>
    <property type="evidence" value="ECO:0007669"/>
    <property type="project" value="InterPro"/>
</dbReference>